<keyword evidence="2" id="KW-1185">Reference proteome</keyword>
<evidence type="ECO:0000313" key="2">
    <source>
        <dbReference type="Proteomes" id="UP001058860"/>
    </source>
</evidence>
<proteinExistence type="predicted"/>
<evidence type="ECO:0000313" key="1">
    <source>
        <dbReference type="EMBL" id="UUY01791.1"/>
    </source>
</evidence>
<dbReference type="EMBL" id="CP088295">
    <property type="protein sequence ID" value="UUY01791.1"/>
    <property type="molecule type" value="Genomic_DNA"/>
</dbReference>
<sequence>MTLVLAVYGAGLSTVLGYLAWHRERHVVDVFGACSGSGEWYGMQLSVVNTGRRPVVVHGIHMECADGRPCFIDIEGASPFPKRLDESAELVVSAHAEDIERDVTAIVVTDSRRREHLTPFTEEMHEVLEAFCEHVAETQPRLVAEGRQRPRVIMREYDERLRRIAEREENAA</sequence>
<protein>
    <submittedName>
        <fullName evidence="1">DUF3450 domain-containing protein</fullName>
    </submittedName>
</protein>
<name>A0ABY5PB26_9ACTN</name>
<gene>
    <name evidence="1" type="ORF">LRS13_13765</name>
</gene>
<dbReference type="RefSeq" id="WP_353862339.1">
    <property type="nucleotide sequence ID" value="NZ_CP088295.1"/>
</dbReference>
<dbReference type="Proteomes" id="UP001058860">
    <property type="component" value="Chromosome"/>
</dbReference>
<reference evidence="2" key="1">
    <citation type="submission" date="2021-11" db="EMBL/GenBank/DDBJ databases">
        <title>Cultivation dependent microbiological survey of springs from the worlds oldest radium mine currently devoted to the extraction of radon-saturated water.</title>
        <authorList>
            <person name="Kapinusova G."/>
            <person name="Smrhova T."/>
            <person name="Strejcek M."/>
            <person name="Suman J."/>
            <person name="Jani K."/>
            <person name="Pajer P."/>
            <person name="Uhlik O."/>
        </authorList>
    </citation>
    <scope>NUCLEOTIDE SEQUENCE [LARGE SCALE GENOMIC DNA]</scope>
    <source>
        <strain evidence="2">J379</strain>
    </source>
</reference>
<accession>A0ABY5PB26</accession>
<organism evidence="1 2">
    <name type="scientific">Svornostia abyssi</name>
    <dbReference type="NCBI Taxonomy" id="2898438"/>
    <lineage>
        <taxon>Bacteria</taxon>
        <taxon>Bacillati</taxon>
        <taxon>Actinomycetota</taxon>
        <taxon>Thermoleophilia</taxon>
        <taxon>Solirubrobacterales</taxon>
        <taxon>Baekduiaceae</taxon>
        <taxon>Svornostia</taxon>
    </lineage>
</organism>